<dbReference type="EMBL" id="JAPFQI010000004">
    <property type="protein sequence ID" value="MCW8085596.1"/>
    <property type="molecule type" value="Genomic_DNA"/>
</dbReference>
<comment type="caution">
    <text evidence="4">The sequence shown here is derived from an EMBL/GenBank/DDBJ whole genome shotgun (WGS) entry which is preliminary data.</text>
</comment>
<reference evidence="4 5" key="1">
    <citation type="submission" date="2022-10" db="EMBL/GenBank/DDBJ databases">
        <title>Roseococcus glaciei nov., sp. nov., isolated from glacier.</title>
        <authorList>
            <person name="Liu Q."/>
            <person name="Xin Y.-H."/>
        </authorList>
    </citation>
    <scope>NUCLEOTIDE SEQUENCE [LARGE SCALE GENOMIC DNA]</scope>
    <source>
        <strain evidence="4 5">MDT2-1-1</strain>
    </source>
</reference>
<dbReference type="Gene3D" id="3.40.630.30">
    <property type="match status" value="1"/>
</dbReference>
<protein>
    <submittedName>
        <fullName evidence="4">GNAT family N-acetyltransferase</fullName>
    </submittedName>
</protein>
<keyword evidence="2" id="KW-0012">Acyltransferase</keyword>
<dbReference type="InterPro" id="IPR000182">
    <property type="entry name" value="GNAT_dom"/>
</dbReference>
<accession>A0ABT3NTV6</accession>
<feature type="domain" description="N-acetyltransferase" evidence="3">
    <location>
        <begin position="10"/>
        <end position="159"/>
    </location>
</feature>
<evidence type="ECO:0000259" key="3">
    <source>
        <dbReference type="PROSITE" id="PS51186"/>
    </source>
</evidence>
<dbReference type="PROSITE" id="PS51186">
    <property type="entry name" value="GNAT"/>
    <property type="match status" value="1"/>
</dbReference>
<evidence type="ECO:0000256" key="2">
    <source>
        <dbReference type="ARBA" id="ARBA00023315"/>
    </source>
</evidence>
<sequence length="161" mass="18020">MAREAPPHEIVTVTDRPDLVPTLARWMQETFGNPSGRTLAETEALFRAPPRGPEESFVLLLDGQPVGTASLAHDDLETRRDLSPWLAGVVVQPQFRGRGFASALVRRVERFAAASGVQTLWLYTWTADALYAQLGWEYAGQEFEPKRGIEVTLMRRTLREG</sequence>
<gene>
    <name evidence="4" type="ORF">OF850_08165</name>
</gene>
<organism evidence="4 5">
    <name type="scientific">Sabulicella glaciei</name>
    <dbReference type="NCBI Taxonomy" id="2984948"/>
    <lineage>
        <taxon>Bacteria</taxon>
        <taxon>Pseudomonadati</taxon>
        <taxon>Pseudomonadota</taxon>
        <taxon>Alphaproteobacteria</taxon>
        <taxon>Acetobacterales</taxon>
        <taxon>Acetobacteraceae</taxon>
        <taxon>Sabulicella</taxon>
    </lineage>
</organism>
<dbReference type="CDD" id="cd04301">
    <property type="entry name" value="NAT_SF"/>
    <property type="match status" value="1"/>
</dbReference>
<dbReference type="InterPro" id="IPR016181">
    <property type="entry name" value="Acyl_CoA_acyltransferase"/>
</dbReference>
<name>A0ABT3NTV6_9PROT</name>
<dbReference type="Pfam" id="PF00583">
    <property type="entry name" value="Acetyltransf_1"/>
    <property type="match status" value="1"/>
</dbReference>
<keyword evidence="1" id="KW-0808">Transferase</keyword>
<dbReference type="SUPFAM" id="SSF55729">
    <property type="entry name" value="Acyl-CoA N-acyltransferases (Nat)"/>
    <property type="match status" value="1"/>
</dbReference>
<dbReference type="PANTHER" id="PTHR43877">
    <property type="entry name" value="AMINOALKYLPHOSPHONATE N-ACETYLTRANSFERASE-RELATED-RELATED"/>
    <property type="match status" value="1"/>
</dbReference>
<evidence type="ECO:0000313" key="4">
    <source>
        <dbReference type="EMBL" id="MCW8085596.1"/>
    </source>
</evidence>
<proteinExistence type="predicted"/>
<dbReference type="Proteomes" id="UP001526430">
    <property type="component" value="Unassembled WGS sequence"/>
</dbReference>
<dbReference type="InterPro" id="IPR050832">
    <property type="entry name" value="Bact_Acetyltransf"/>
</dbReference>
<keyword evidence="5" id="KW-1185">Reference proteome</keyword>
<evidence type="ECO:0000313" key="5">
    <source>
        <dbReference type="Proteomes" id="UP001526430"/>
    </source>
</evidence>
<evidence type="ECO:0000256" key="1">
    <source>
        <dbReference type="ARBA" id="ARBA00022679"/>
    </source>
</evidence>